<feature type="compositionally biased region" description="Low complexity" evidence="1">
    <location>
        <begin position="173"/>
        <end position="206"/>
    </location>
</feature>
<evidence type="ECO:0000256" key="1">
    <source>
        <dbReference type="SAM" id="MobiDB-lite"/>
    </source>
</evidence>
<feature type="compositionally biased region" description="Basic and acidic residues" evidence="1">
    <location>
        <begin position="252"/>
        <end position="261"/>
    </location>
</feature>
<dbReference type="ExpressionAtlas" id="A0A2K3DBU1">
    <property type="expression patterns" value="baseline and differential"/>
</dbReference>
<protein>
    <recommendedName>
        <fullName evidence="5">Glycosyl transferase CAP10 domain-containing protein</fullName>
    </recommendedName>
</protein>
<dbReference type="Proteomes" id="UP000006906">
    <property type="component" value="Chromosome 10"/>
</dbReference>
<dbReference type="InParanoid" id="A0A2K3DBU1"/>
<proteinExistence type="predicted"/>
<keyword evidence="2" id="KW-0732">Signal</keyword>
<dbReference type="OrthoDB" id="549336at2759"/>
<evidence type="ECO:0000256" key="2">
    <source>
        <dbReference type="SAM" id="SignalP"/>
    </source>
</evidence>
<gene>
    <name evidence="3" type="ORF">CHLRE_10g460250v5</name>
</gene>
<feature type="region of interest" description="Disordered" evidence="1">
    <location>
        <begin position="249"/>
        <end position="290"/>
    </location>
</feature>
<feature type="compositionally biased region" description="Low complexity" evidence="1">
    <location>
        <begin position="329"/>
        <end position="341"/>
    </location>
</feature>
<evidence type="ECO:0008006" key="5">
    <source>
        <dbReference type="Google" id="ProtNLM"/>
    </source>
</evidence>
<feature type="signal peptide" evidence="2">
    <location>
        <begin position="1"/>
        <end position="26"/>
    </location>
</feature>
<evidence type="ECO:0000313" key="4">
    <source>
        <dbReference type="Proteomes" id="UP000006906"/>
    </source>
</evidence>
<dbReference type="KEGG" id="cre:CHLRE_10g460250v5"/>
<accession>A0A2K3DBU1</accession>
<dbReference type="AlphaFoldDB" id="A0A2K3DBU1"/>
<feature type="compositionally biased region" description="Gly residues" evidence="1">
    <location>
        <begin position="263"/>
        <end position="281"/>
    </location>
</feature>
<sequence length="508" mass="52640">MSANLGRQRSRTRLLALLRLLSAAIALLRLSAPSSCHVAHAATFADSAAAAAGRPIAVVNARPFHSEVLSGAMAALAPVADRVAVYMDHYVFKGKDGFRQLVWSYPGLLLRTPQRAAGGEGVPHHRLAFFLSPEASLGYTRWFINATRPEVVVHMIHNADDVEAVQQLLNMTGAGSSSGDSSGSSSSGSSGSSSSSDSSSSDSSRAGRGGGVVTKLVALSPHVAAALKQRGFQADWWLAAWPPAAAAAAAAEEERAQDSEGRSGAGGRAGSGTGGGGGGGGDDIHSCPAFRNGSVPAGPWGFACQGRQDARRRSYDTLWRELQEAVAAATSDASSSSSSNSGRQLTAAAPPPPPRLKVLGRSVGPQSGAGVPVSVRPLVSRVTNAPYPVFYRHLSCSLALLPLFAEDSYYTTKFSSTVLASLTTGTPILADERLLAAYSFLQPAEEHVWLQAPGEGLVAAMQRVAAEPAAAAQRRRAGLAALRARLNREARAYLLALLGEGEERGGGA</sequence>
<feature type="region of interest" description="Disordered" evidence="1">
    <location>
        <begin position="329"/>
        <end position="370"/>
    </location>
</feature>
<keyword evidence="4" id="KW-1185">Reference proteome</keyword>
<dbReference type="GeneID" id="5724148"/>
<dbReference type="Gramene" id="PNW77999">
    <property type="protein sequence ID" value="PNW77999"/>
    <property type="gene ID" value="CHLRE_10g460250v5"/>
</dbReference>
<name>A0A2K3DBU1_CHLRE</name>
<dbReference type="EMBL" id="CM008971">
    <property type="protein sequence ID" value="PNW77999.1"/>
    <property type="molecule type" value="Genomic_DNA"/>
</dbReference>
<feature type="chain" id="PRO_5014418749" description="Glycosyl transferase CAP10 domain-containing protein" evidence="2">
    <location>
        <begin position="27"/>
        <end position="508"/>
    </location>
</feature>
<organism evidence="3 4">
    <name type="scientific">Chlamydomonas reinhardtii</name>
    <name type="common">Chlamydomonas smithii</name>
    <dbReference type="NCBI Taxonomy" id="3055"/>
    <lineage>
        <taxon>Eukaryota</taxon>
        <taxon>Viridiplantae</taxon>
        <taxon>Chlorophyta</taxon>
        <taxon>core chlorophytes</taxon>
        <taxon>Chlorophyceae</taxon>
        <taxon>CS clade</taxon>
        <taxon>Chlamydomonadales</taxon>
        <taxon>Chlamydomonadaceae</taxon>
        <taxon>Chlamydomonas</taxon>
    </lineage>
</organism>
<feature type="region of interest" description="Disordered" evidence="1">
    <location>
        <begin position="172"/>
        <end position="209"/>
    </location>
</feature>
<evidence type="ECO:0000313" key="3">
    <source>
        <dbReference type="EMBL" id="PNW77999.1"/>
    </source>
</evidence>
<reference evidence="3 4" key="1">
    <citation type="journal article" date="2007" name="Science">
        <title>The Chlamydomonas genome reveals the evolution of key animal and plant functions.</title>
        <authorList>
            <person name="Merchant S.S."/>
            <person name="Prochnik S.E."/>
            <person name="Vallon O."/>
            <person name="Harris E.H."/>
            <person name="Karpowicz S.J."/>
            <person name="Witman G.B."/>
            <person name="Terry A."/>
            <person name="Salamov A."/>
            <person name="Fritz-Laylin L.K."/>
            <person name="Marechal-Drouard L."/>
            <person name="Marshall W.F."/>
            <person name="Qu L.H."/>
            <person name="Nelson D.R."/>
            <person name="Sanderfoot A.A."/>
            <person name="Spalding M.H."/>
            <person name="Kapitonov V.V."/>
            <person name="Ren Q."/>
            <person name="Ferris P."/>
            <person name="Lindquist E."/>
            <person name="Shapiro H."/>
            <person name="Lucas S.M."/>
            <person name="Grimwood J."/>
            <person name="Schmutz J."/>
            <person name="Cardol P."/>
            <person name="Cerutti H."/>
            <person name="Chanfreau G."/>
            <person name="Chen C.L."/>
            <person name="Cognat V."/>
            <person name="Croft M.T."/>
            <person name="Dent R."/>
            <person name="Dutcher S."/>
            <person name="Fernandez E."/>
            <person name="Fukuzawa H."/>
            <person name="Gonzalez-Ballester D."/>
            <person name="Gonzalez-Halphen D."/>
            <person name="Hallmann A."/>
            <person name="Hanikenne M."/>
            <person name="Hippler M."/>
            <person name="Inwood W."/>
            <person name="Jabbari K."/>
            <person name="Kalanon M."/>
            <person name="Kuras R."/>
            <person name="Lefebvre P.A."/>
            <person name="Lemaire S.D."/>
            <person name="Lobanov A.V."/>
            <person name="Lohr M."/>
            <person name="Manuell A."/>
            <person name="Meier I."/>
            <person name="Mets L."/>
            <person name="Mittag M."/>
            <person name="Mittelmeier T."/>
            <person name="Moroney J.V."/>
            <person name="Moseley J."/>
            <person name="Napoli C."/>
            <person name="Nedelcu A.M."/>
            <person name="Niyogi K."/>
            <person name="Novoselov S.V."/>
            <person name="Paulsen I.T."/>
            <person name="Pazour G."/>
            <person name="Purton S."/>
            <person name="Ral J.P."/>
            <person name="Riano-Pachon D.M."/>
            <person name="Riekhof W."/>
            <person name="Rymarquis L."/>
            <person name="Schroda M."/>
            <person name="Stern D."/>
            <person name="Umen J."/>
            <person name="Willows R."/>
            <person name="Wilson N."/>
            <person name="Zimmer S.L."/>
            <person name="Allmer J."/>
            <person name="Balk J."/>
            <person name="Bisova K."/>
            <person name="Chen C.J."/>
            <person name="Elias M."/>
            <person name="Gendler K."/>
            <person name="Hauser C."/>
            <person name="Lamb M.R."/>
            <person name="Ledford H."/>
            <person name="Long J.C."/>
            <person name="Minagawa J."/>
            <person name="Page M.D."/>
            <person name="Pan J."/>
            <person name="Pootakham W."/>
            <person name="Roje S."/>
            <person name="Rose A."/>
            <person name="Stahlberg E."/>
            <person name="Terauchi A.M."/>
            <person name="Yang P."/>
            <person name="Ball S."/>
            <person name="Bowler C."/>
            <person name="Dieckmann C.L."/>
            <person name="Gladyshev V.N."/>
            <person name="Green P."/>
            <person name="Jorgensen R."/>
            <person name="Mayfield S."/>
            <person name="Mueller-Roeber B."/>
            <person name="Rajamani S."/>
            <person name="Sayre R.T."/>
            <person name="Brokstein P."/>
            <person name="Dubchak I."/>
            <person name="Goodstein D."/>
            <person name="Hornick L."/>
            <person name="Huang Y.W."/>
            <person name="Jhaveri J."/>
            <person name="Luo Y."/>
            <person name="Martinez D."/>
            <person name="Ngau W.C."/>
            <person name="Otillar B."/>
            <person name="Poliakov A."/>
            <person name="Porter A."/>
            <person name="Szajkowski L."/>
            <person name="Werner G."/>
            <person name="Zhou K."/>
            <person name="Grigoriev I.V."/>
            <person name="Rokhsar D.S."/>
            <person name="Grossman A.R."/>
        </authorList>
    </citation>
    <scope>NUCLEOTIDE SEQUENCE [LARGE SCALE GENOMIC DNA]</scope>
    <source>
        <strain evidence="4">CC-503</strain>
    </source>
</reference>
<dbReference type="RefSeq" id="XP_042920536.1">
    <property type="nucleotide sequence ID" value="XM_043067139.1"/>
</dbReference>